<evidence type="ECO:0008006" key="7">
    <source>
        <dbReference type="Google" id="ProtNLM"/>
    </source>
</evidence>
<keyword evidence="4" id="KW-0614">Plasmid</keyword>
<protein>
    <recommendedName>
        <fullName evidence="7">Transmembrane protein</fullName>
    </recommendedName>
</protein>
<dbReference type="Proteomes" id="UP000540266">
    <property type="component" value="Plasmid pBS3d"/>
</dbReference>
<evidence type="ECO:0000256" key="1">
    <source>
        <dbReference type="SAM" id="MobiDB-lite"/>
    </source>
</evidence>
<evidence type="ECO:0000256" key="2">
    <source>
        <dbReference type="SAM" id="Phobius"/>
    </source>
</evidence>
<keyword evidence="2" id="KW-0472">Membrane</keyword>
<feature type="transmembrane region" description="Helical" evidence="2">
    <location>
        <begin position="44"/>
        <end position="69"/>
    </location>
</feature>
<gene>
    <name evidence="3" type="ORF">AMC81_PE00461</name>
    <name evidence="4" type="ORF">HER27_029720</name>
</gene>
<evidence type="ECO:0000313" key="5">
    <source>
        <dbReference type="Proteomes" id="UP000078551"/>
    </source>
</evidence>
<name>A0A7X6EVN0_9HYPH</name>
<geneLocation type="plasmid" evidence="4 6">
    <name>pBS3d</name>
</geneLocation>
<reference evidence="4 6" key="2">
    <citation type="submission" date="2020-11" db="EMBL/GenBank/DDBJ databases">
        <title>Indigenous Rhizobia Nodulating Common beans in Western Kenya.</title>
        <authorList>
            <person name="Wekesa C.S."/>
            <person name="Oelmueller R."/>
            <person name="Furch A.C."/>
        </authorList>
    </citation>
    <scope>NUCLEOTIDE SEQUENCE [LARGE SCALE GENOMIC DNA]</scope>
    <source>
        <strain evidence="6">BS3</strain>
        <strain evidence="4">S3</strain>
        <plasmid evidence="4 6">pBS3d</plasmid>
    </source>
</reference>
<dbReference type="EMBL" id="CP064935">
    <property type="protein sequence ID" value="QPK13255.1"/>
    <property type="molecule type" value="Genomic_DNA"/>
</dbReference>
<feature type="compositionally biased region" description="Polar residues" evidence="1">
    <location>
        <begin position="7"/>
        <end position="20"/>
    </location>
</feature>
<dbReference type="AlphaFoldDB" id="A0A7X6EVN0"/>
<accession>A0A7X6EVN0</accession>
<dbReference type="Proteomes" id="UP000078551">
    <property type="component" value="Plasmid pRphaN771e"/>
</dbReference>
<keyword evidence="2" id="KW-1133">Transmembrane helix</keyword>
<geneLocation type="plasmid" evidence="3 5">
    <name>pRphaN771e</name>
</geneLocation>
<evidence type="ECO:0000313" key="4">
    <source>
        <dbReference type="EMBL" id="QPK13255.1"/>
    </source>
</evidence>
<keyword evidence="5" id="KW-1185">Reference proteome</keyword>
<dbReference type="RefSeq" id="WP_004678166.1">
    <property type="nucleotide sequence ID" value="NZ_CP013526.1"/>
</dbReference>
<evidence type="ECO:0000313" key="6">
    <source>
        <dbReference type="Proteomes" id="UP000540266"/>
    </source>
</evidence>
<sequence length="93" mass="10337">MIATIAMTRNGSEGQTSGETSEVERMGAAALWDQHDGRQTMTTAFILVALALIGIYAGPTLLFICVGYADYMLERRRHLLALKHVVRRRSDKL</sequence>
<reference evidence="3 5" key="1">
    <citation type="submission" date="2015-11" db="EMBL/GenBank/DDBJ databases">
        <title>The limits of bacterial species coexistence and the symbiotic plasmid transference in sympatric Rhizobium populations.</title>
        <authorList>
            <person name="Perez-Carrascal O.M."/>
            <person name="VanInsberghe D."/>
            <person name="Juarez S."/>
            <person name="Polz M.F."/>
            <person name="Vinuesa P."/>
            <person name="Gonzalez V."/>
        </authorList>
    </citation>
    <scope>NUCLEOTIDE SEQUENCE [LARGE SCALE GENOMIC DNA]</scope>
    <source>
        <strain evidence="3 5">N771</strain>
        <plasmid evidence="3 5">pRphaN771e</plasmid>
    </source>
</reference>
<dbReference type="EMBL" id="CP013573">
    <property type="protein sequence ID" value="ANL88707.1"/>
    <property type="molecule type" value="Genomic_DNA"/>
</dbReference>
<proteinExistence type="predicted"/>
<organism evidence="4 6">
    <name type="scientific">Rhizobium phaseoli</name>
    <dbReference type="NCBI Taxonomy" id="396"/>
    <lineage>
        <taxon>Bacteria</taxon>
        <taxon>Pseudomonadati</taxon>
        <taxon>Pseudomonadota</taxon>
        <taxon>Alphaproteobacteria</taxon>
        <taxon>Hyphomicrobiales</taxon>
        <taxon>Rhizobiaceae</taxon>
        <taxon>Rhizobium/Agrobacterium group</taxon>
        <taxon>Rhizobium</taxon>
    </lineage>
</organism>
<keyword evidence="2" id="KW-0812">Transmembrane</keyword>
<evidence type="ECO:0000313" key="3">
    <source>
        <dbReference type="EMBL" id="ANL88707.1"/>
    </source>
</evidence>
<feature type="region of interest" description="Disordered" evidence="1">
    <location>
        <begin position="1"/>
        <end position="24"/>
    </location>
</feature>